<feature type="compositionally biased region" description="Basic residues" evidence="1">
    <location>
        <begin position="1"/>
        <end position="10"/>
    </location>
</feature>
<reference evidence="2 3" key="1">
    <citation type="submission" date="2019-03" db="EMBL/GenBank/DDBJ databases">
        <title>Roseomonas sp. a novel Roseomonas species isolated from Sea whip Gorgonian.</title>
        <authorList>
            <person name="Li F."/>
            <person name="Pan X."/>
            <person name="Huang S."/>
            <person name="Li Z."/>
            <person name="Meng B."/>
        </authorList>
    </citation>
    <scope>NUCLEOTIDE SEQUENCE [LARGE SCALE GENOMIC DNA]</scope>
    <source>
        <strain evidence="2 3">M0104</strain>
    </source>
</reference>
<keyword evidence="3" id="KW-1185">Reference proteome</keyword>
<feature type="region of interest" description="Disordered" evidence="1">
    <location>
        <begin position="1"/>
        <end position="76"/>
    </location>
</feature>
<sequence>MVAACRRRCRWPPPFPSPPAPGAAERHDAPPPALPRFTAAAPPCRGAGGGCGTAVAAGAGRGGARHPAGPAAAAAA</sequence>
<comment type="caution">
    <text evidence="2">The sequence shown here is derived from an EMBL/GenBank/DDBJ whole genome shotgun (WGS) entry which is preliminary data.</text>
</comment>
<proteinExistence type="predicted"/>
<evidence type="ECO:0000313" key="2">
    <source>
        <dbReference type="EMBL" id="MXP62714.1"/>
    </source>
</evidence>
<evidence type="ECO:0000256" key="1">
    <source>
        <dbReference type="SAM" id="MobiDB-lite"/>
    </source>
</evidence>
<accession>A0A845B9D7</accession>
<dbReference type="Proteomes" id="UP000460715">
    <property type="component" value="Unassembled WGS sequence"/>
</dbReference>
<feature type="compositionally biased region" description="Low complexity" evidence="1">
    <location>
        <begin position="65"/>
        <end position="76"/>
    </location>
</feature>
<protein>
    <submittedName>
        <fullName evidence="2">Uncharacterized protein</fullName>
    </submittedName>
</protein>
<dbReference type="EMBL" id="SNVJ01000003">
    <property type="protein sequence ID" value="MXP62714.1"/>
    <property type="molecule type" value="Genomic_DNA"/>
</dbReference>
<name>A0A845B9D7_9PROT</name>
<feature type="compositionally biased region" description="Pro residues" evidence="1">
    <location>
        <begin position="11"/>
        <end position="21"/>
    </location>
</feature>
<gene>
    <name evidence="2" type="ORF">E0493_05025</name>
</gene>
<dbReference type="AlphaFoldDB" id="A0A845B9D7"/>
<organism evidence="2 3">
    <name type="scientific">Teichococcus coralli</name>
    <dbReference type="NCBI Taxonomy" id="2545983"/>
    <lineage>
        <taxon>Bacteria</taxon>
        <taxon>Pseudomonadati</taxon>
        <taxon>Pseudomonadota</taxon>
        <taxon>Alphaproteobacteria</taxon>
        <taxon>Acetobacterales</taxon>
        <taxon>Roseomonadaceae</taxon>
        <taxon>Roseomonas</taxon>
    </lineage>
</organism>
<evidence type="ECO:0000313" key="3">
    <source>
        <dbReference type="Proteomes" id="UP000460715"/>
    </source>
</evidence>